<reference evidence="1" key="1">
    <citation type="submission" date="2018-05" db="EMBL/GenBank/DDBJ databases">
        <authorList>
            <person name="Lanie J.A."/>
            <person name="Ng W.-L."/>
            <person name="Kazmierczak K.M."/>
            <person name="Andrzejewski T.M."/>
            <person name="Davidsen T.M."/>
            <person name="Wayne K.J."/>
            <person name="Tettelin H."/>
            <person name="Glass J.I."/>
            <person name="Rusch D."/>
            <person name="Podicherti R."/>
            <person name="Tsui H.-C.T."/>
            <person name="Winkler M.E."/>
        </authorList>
    </citation>
    <scope>NUCLEOTIDE SEQUENCE</scope>
</reference>
<name>A0A381ND03_9ZZZZ</name>
<accession>A0A381ND03</accession>
<sequence length="170" mass="19200">QPLIPLRTSFGFNPGPGFFVNYFNRYHHQKRQVVEYSLAVSVGLSAHNKASVNFRKNKLAYQTPFGIDVDVANTFSFSNSFEASDELAFGFSGTVNIDADTYTFRRRLSSSALTLDYRPDCWNIRLALTENVGTTVSNSGREQEYIDRTLYAYINLGGISIPEQIYPELD</sequence>
<organism evidence="1">
    <name type="scientific">marine metagenome</name>
    <dbReference type="NCBI Taxonomy" id="408172"/>
    <lineage>
        <taxon>unclassified sequences</taxon>
        <taxon>metagenomes</taxon>
        <taxon>ecological metagenomes</taxon>
    </lineage>
</organism>
<gene>
    <name evidence="1" type="ORF">METZ01_LOCUS5299</name>
</gene>
<evidence type="ECO:0000313" key="1">
    <source>
        <dbReference type="EMBL" id="SUZ52445.1"/>
    </source>
</evidence>
<dbReference type="EMBL" id="UINC01000274">
    <property type="protein sequence ID" value="SUZ52445.1"/>
    <property type="molecule type" value="Genomic_DNA"/>
</dbReference>
<proteinExistence type="predicted"/>
<feature type="non-terminal residue" evidence="1">
    <location>
        <position position="1"/>
    </location>
</feature>
<dbReference type="AlphaFoldDB" id="A0A381ND03"/>
<evidence type="ECO:0008006" key="2">
    <source>
        <dbReference type="Google" id="ProtNLM"/>
    </source>
</evidence>
<protein>
    <recommendedName>
        <fullName evidence="2">LptD C-terminal domain-containing protein</fullName>
    </recommendedName>
</protein>